<evidence type="ECO:0000313" key="4">
    <source>
        <dbReference type="Proteomes" id="UP001274896"/>
    </source>
</evidence>
<evidence type="ECO:0008006" key="5">
    <source>
        <dbReference type="Google" id="ProtNLM"/>
    </source>
</evidence>
<reference evidence="3" key="1">
    <citation type="submission" date="2023-06" db="EMBL/GenBank/DDBJ databases">
        <title>Male Hemibagrus guttatus genome.</title>
        <authorList>
            <person name="Bian C."/>
        </authorList>
    </citation>
    <scope>NUCLEOTIDE SEQUENCE</scope>
    <source>
        <strain evidence="3">Male_cb2023</strain>
        <tissue evidence="3">Muscle</tissue>
    </source>
</reference>
<accession>A0AAE0V930</accession>
<dbReference type="AlphaFoldDB" id="A0AAE0V930"/>
<evidence type="ECO:0000256" key="2">
    <source>
        <dbReference type="SAM" id="Phobius"/>
    </source>
</evidence>
<keyword evidence="4" id="KW-1185">Reference proteome</keyword>
<keyword evidence="2" id="KW-1133">Transmembrane helix</keyword>
<dbReference type="Proteomes" id="UP001274896">
    <property type="component" value="Unassembled WGS sequence"/>
</dbReference>
<keyword evidence="2" id="KW-0812">Transmembrane</keyword>
<evidence type="ECO:0000256" key="1">
    <source>
        <dbReference type="SAM" id="MobiDB-lite"/>
    </source>
</evidence>
<protein>
    <recommendedName>
        <fullName evidence="5">Dipeptidyl aminopeptidase-like protein 6</fullName>
    </recommendedName>
</protein>
<keyword evidence="2" id="KW-0472">Membrane</keyword>
<feature type="compositionally biased region" description="Basic and acidic residues" evidence="1">
    <location>
        <begin position="30"/>
        <end position="45"/>
    </location>
</feature>
<evidence type="ECO:0000313" key="3">
    <source>
        <dbReference type="EMBL" id="KAK3542908.1"/>
    </source>
</evidence>
<proteinExistence type="predicted"/>
<feature type="region of interest" description="Disordered" evidence="1">
    <location>
        <begin position="23"/>
        <end position="53"/>
    </location>
</feature>
<gene>
    <name evidence="3" type="ORF">QTP70_006529</name>
</gene>
<dbReference type="EMBL" id="JAUCMX010000006">
    <property type="protein sequence ID" value="KAK3542908.1"/>
    <property type="molecule type" value="Genomic_DNA"/>
</dbReference>
<comment type="caution">
    <text evidence="3">The sequence shown here is derived from an EMBL/GenBank/DDBJ whole genome shotgun (WGS) entry which is preliminary data.</text>
</comment>
<feature type="transmembrane region" description="Helical" evidence="2">
    <location>
        <begin position="140"/>
        <end position="161"/>
    </location>
</feature>
<organism evidence="3 4">
    <name type="scientific">Hemibagrus guttatus</name>
    <dbReference type="NCBI Taxonomy" id="175788"/>
    <lineage>
        <taxon>Eukaryota</taxon>
        <taxon>Metazoa</taxon>
        <taxon>Chordata</taxon>
        <taxon>Craniata</taxon>
        <taxon>Vertebrata</taxon>
        <taxon>Euteleostomi</taxon>
        <taxon>Actinopterygii</taxon>
        <taxon>Neopterygii</taxon>
        <taxon>Teleostei</taxon>
        <taxon>Ostariophysi</taxon>
        <taxon>Siluriformes</taxon>
        <taxon>Bagridae</taxon>
        <taxon>Hemibagrus</taxon>
    </lineage>
</organism>
<name>A0AAE0V930_9TELE</name>
<sequence>MSERVMEIGIKLWCNGRRQDSRESYQTGEIRGRTGSEADEKKRGGGEGGESNNGGRNHFTYFLVKSVFTTMRLIELRGIKDMNVQGCDLSAHALTLPGACCNLDYIMIGRREGGRGREGERGRELDLGGVSPPQRNWKGIAIALLVILLVCSLITMSVILLTPADTLAGSDTKLTVEDMFSSDFYVHDPEALWINGVATANHLSPPIPIFCILNTCTH</sequence>